<keyword evidence="1" id="KW-0560">Oxidoreductase</keyword>
<evidence type="ECO:0000256" key="2">
    <source>
        <dbReference type="SAM" id="MobiDB-lite"/>
    </source>
</evidence>
<dbReference type="SUPFAM" id="SSF51735">
    <property type="entry name" value="NAD(P)-binding Rossmann-fold domains"/>
    <property type="match status" value="1"/>
</dbReference>
<evidence type="ECO:0000313" key="4">
    <source>
        <dbReference type="EMBL" id="EQA99771.1"/>
    </source>
</evidence>
<dbReference type="InterPro" id="IPR045010">
    <property type="entry name" value="MDR_fam"/>
</dbReference>
<sequence>MQDIITHIEAPSRHRAWFVDRPMRGVPEPDDFRLTEEETPEPAEGQILVRTIYISIAPGVRPLLPYASDRPDVAGNSSTGRKDASGDHVPNPMQIRVGERMRSGIVPAMSAYSGGTVGQVVESRAQGFAPGDYVFGGLLWQEYEVLDTRAVLKLDPADLPIEADLTLVGRSSFTGWVGYRRYCDAKPGETIVVSAAAGAVGMLVVQMAKADGLRVVGIASGPDKCRFVIESLGADACIDRTAEDIGEALDRLLPEGVDIYFDNVAGRTQLPVFSRLKPFGRLIVCGMAAEYNGSESSTLPTGMILAKRLSIRGFVVLDHEDDFETFRADVARLWKDGKLVYEHQIYRGIESAPQALADCLTGANGGGKILVRVSPDTSKDCMPF</sequence>
<dbReference type="Pfam" id="PF00107">
    <property type="entry name" value="ADH_zinc_N"/>
    <property type="match status" value="1"/>
</dbReference>
<name>T0GGI3_9SPHN</name>
<dbReference type="Pfam" id="PF16884">
    <property type="entry name" value="ADH_N_2"/>
    <property type="match status" value="2"/>
</dbReference>
<dbReference type="AlphaFoldDB" id="T0GGI3"/>
<dbReference type="RefSeq" id="WP_021239800.1">
    <property type="nucleotide sequence ID" value="NZ_ATHO01000162.1"/>
</dbReference>
<gene>
    <name evidence="4" type="ORF">L288_18985</name>
</gene>
<dbReference type="InterPro" id="IPR013149">
    <property type="entry name" value="ADH-like_C"/>
</dbReference>
<evidence type="ECO:0000313" key="5">
    <source>
        <dbReference type="Proteomes" id="UP000015525"/>
    </source>
</evidence>
<dbReference type="FunFam" id="3.40.50.720:FF:000121">
    <property type="entry name" value="Prostaglandin reductase 2"/>
    <property type="match status" value="1"/>
</dbReference>
<accession>T0GGI3</accession>
<organism evidence="4 5">
    <name type="scientific">Sphingobium quisquiliarum P25</name>
    <dbReference type="NCBI Taxonomy" id="1329909"/>
    <lineage>
        <taxon>Bacteria</taxon>
        <taxon>Pseudomonadati</taxon>
        <taxon>Pseudomonadota</taxon>
        <taxon>Alphaproteobacteria</taxon>
        <taxon>Sphingomonadales</taxon>
        <taxon>Sphingomonadaceae</taxon>
        <taxon>Sphingobium</taxon>
    </lineage>
</organism>
<dbReference type="InterPro" id="IPR041694">
    <property type="entry name" value="ADH_N_2"/>
</dbReference>
<dbReference type="InterPro" id="IPR036291">
    <property type="entry name" value="NAD(P)-bd_dom_sf"/>
</dbReference>
<dbReference type="Proteomes" id="UP000015525">
    <property type="component" value="Unassembled WGS sequence"/>
</dbReference>
<dbReference type="Gene3D" id="3.90.180.10">
    <property type="entry name" value="Medium-chain alcohol dehydrogenases, catalytic domain"/>
    <property type="match status" value="1"/>
</dbReference>
<dbReference type="PATRIC" id="fig|1329909.3.peg.3651"/>
<dbReference type="CDD" id="cd05288">
    <property type="entry name" value="PGDH"/>
    <property type="match status" value="1"/>
</dbReference>
<feature type="domain" description="Enoyl reductase (ER)" evidence="3">
    <location>
        <begin position="25"/>
        <end position="371"/>
    </location>
</feature>
<protein>
    <recommendedName>
        <fullName evidence="3">Enoyl reductase (ER) domain-containing protein</fullName>
    </recommendedName>
</protein>
<evidence type="ECO:0000259" key="3">
    <source>
        <dbReference type="SMART" id="SM00829"/>
    </source>
</evidence>
<feature type="region of interest" description="Disordered" evidence="2">
    <location>
        <begin position="67"/>
        <end position="92"/>
    </location>
</feature>
<proteinExistence type="predicted"/>
<dbReference type="GO" id="GO:0016628">
    <property type="term" value="F:oxidoreductase activity, acting on the CH-CH group of donors, NAD or NADP as acceptor"/>
    <property type="evidence" value="ECO:0007669"/>
    <property type="project" value="InterPro"/>
</dbReference>
<comment type="caution">
    <text evidence="4">The sequence shown here is derived from an EMBL/GenBank/DDBJ whole genome shotgun (WGS) entry which is preliminary data.</text>
</comment>
<dbReference type="PANTHER" id="PTHR43205:SF7">
    <property type="entry name" value="PROSTAGLANDIN REDUCTASE 1"/>
    <property type="match status" value="1"/>
</dbReference>
<dbReference type="SUPFAM" id="SSF50129">
    <property type="entry name" value="GroES-like"/>
    <property type="match status" value="1"/>
</dbReference>
<dbReference type="InterPro" id="IPR011032">
    <property type="entry name" value="GroES-like_sf"/>
</dbReference>
<dbReference type="InterPro" id="IPR020843">
    <property type="entry name" value="ER"/>
</dbReference>
<evidence type="ECO:0000256" key="1">
    <source>
        <dbReference type="ARBA" id="ARBA00023002"/>
    </source>
</evidence>
<reference evidence="4 5" key="1">
    <citation type="journal article" date="2013" name="Genome Announc.">
        <title>Draft Genome Sequence of Sphingobium quisquiliarum Strain P25T, a Novel Hexachlorocyclohexane (HCH)-Degrading Bacterium Isolated from an HCH Dumpsite.</title>
        <authorList>
            <person name="Kumar Singh A."/>
            <person name="Sangwan N."/>
            <person name="Sharma A."/>
            <person name="Gupta V."/>
            <person name="Khurana J.P."/>
            <person name="Lal R."/>
        </authorList>
    </citation>
    <scope>NUCLEOTIDE SEQUENCE [LARGE SCALE GENOMIC DNA]</scope>
    <source>
        <strain evidence="4 5">P25</strain>
    </source>
</reference>
<dbReference type="PANTHER" id="PTHR43205">
    <property type="entry name" value="PROSTAGLANDIN REDUCTASE"/>
    <property type="match status" value="1"/>
</dbReference>
<keyword evidence="5" id="KW-1185">Reference proteome</keyword>
<dbReference type="Gene3D" id="3.40.50.720">
    <property type="entry name" value="NAD(P)-binding Rossmann-like Domain"/>
    <property type="match status" value="1"/>
</dbReference>
<dbReference type="EMBL" id="ATHO01000162">
    <property type="protein sequence ID" value="EQA99771.1"/>
    <property type="molecule type" value="Genomic_DNA"/>
</dbReference>
<dbReference type="SMART" id="SM00829">
    <property type="entry name" value="PKS_ER"/>
    <property type="match status" value="1"/>
</dbReference>